<dbReference type="RefSeq" id="WP_008637909.1">
    <property type="nucleotide sequence ID" value="NZ_AFXZ01000036.1"/>
</dbReference>
<evidence type="ECO:0000313" key="3">
    <source>
        <dbReference type="Proteomes" id="UP000003730"/>
    </source>
</evidence>
<feature type="signal peptide" evidence="1">
    <location>
        <begin position="1"/>
        <end position="21"/>
    </location>
</feature>
<dbReference type="EMBL" id="AFXZ01000036">
    <property type="protein sequence ID" value="EGV42984.1"/>
    <property type="molecule type" value="Genomic_DNA"/>
</dbReference>
<protein>
    <submittedName>
        <fullName evidence="2">Uncharacterized protein</fullName>
    </submittedName>
</protein>
<keyword evidence="3" id="KW-1185">Reference proteome</keyword>
<comment type="caution">
    <text evidence="2">The sequence shown here is derived from an EMBL/GenBank/DDBJ whole genome shotgun (WGS) entry which is preliminary data.</text>
</comment>
<proteinExistence type="predicted"/>
<reference evidence="2 3" key="1">
    <citation type="journal article" date="2008" name="Int. J. Syst. Evol. Microbiol.">
        <title>Bizionia argentinensis sp. nov., isolated from surface marine water in Antarctica.</title>
        <authorList>
            <person name="Bercovich A."/>
            <person name="Vazquez S.C."/>
            <person name="Yankilevich P."/>
            <person name="Coria S.H."/>
            <person name="Foti M."/>
            <person name="Hernandez E."/>
            <person name="Vidal A."/>
            <person name="Ruberto L."/>
            <person name="Melo C."/>
            <person name="Marenssi S."/>
            <person name="Criscuolo M."/>
            <person name="Memoli M."/>
            <person name="Arguelles M."/>
            <person name="Mac Cormack W.P."/>
        </authorList>
    </citation>
    <scope>NUCLEOTIDE SEQUENCE [LARGE SCALE GENOMIC DNA]</scope>
    <source>
        <strain evidence="2 3">JUB59</strain>
    </source>
</reference>
<evidence type="ECO:0000313" key="2">
    <source>
        <dbReference type="EMBL" id="EGV42984.1"/>
    </source>
</evidence>
<dbReference type="Proteomes" id="UP000003730">
    <property type="component" value="Unassembled WGS sequence"/>
</dbReference>
<accession>G2EEV6</accession>
<organism evidence="2 3">
    <name type="scientific">Bizionia argentinensis JUB59</name>
    <dbReference type="NCBI Taxonomy" id="1046627"/>
    <lineage>
        <taxon>Bacteria</taxon>
        <taxon>Pseudomonadati</taxon>
        <taxon>Bacteroidota</taxon>
        <taxon>Flavobacteriia</taxon>
        <taxon>Flavobacteriales</taxon>
        <taxon>Flavobacteriaceae</taxon>
        <taxon>Bizionia</taxon>
    </lineage>
</organism>
<evidence type="ECO:0000256" key="1">
    <source>
        <dbReference type="SAM" id="SignalP"/>
    </source>
</evidence>
<keyword evidence="1" id="KW-0732">Signal</keyword>
<name>G2EEV6_9FLAO</name>
<dbReference type="STRING" id="1046627.BZARG_1670"/>
<dbReference type="PROSITE" id="PS51257">
    <property type="entry name" value="PROKAR_LIPOPROTEIN"/>
    <property type="match status" value="1"/>
</dbReference>
<gene>
    <name evidence="2" type="ORF">BZARG_1670</name>
</gene>
<sequence length="193" mass="21696">MKNISISSFLILLFIITSCSGDDDASGNEIVQETQENATIINGQEFSTPFAHAFIYEDPNEVDIVISNNNTSDWYSYEGDIQLFNFTINKLDLEGNYTFLNPSNANFDSNSNFPHALSTITRMENEQLIDTNSSGTGLIETWYDTDEGNIVDENNSIKITKIDDDTYEIEYSIVINGNEISGYYKGSLIEINE</sequence>
<dbReference type="AlphaFoldDB" id="G2EEV6"/>
<feature type="chain" id="PRO_5003428631" evidence="1">
    <location>
        <begin position="22"/>
        <end position="193"/>
    </location>
</feature>